<dbReference type="Pfam" id="PF11728">
    <property type="entry name" value="ArAE_1_C"/>
    <property type="match status" value="1"/>
</dbReference>
<keyword evidence="9" id="KW-1185">Reference proteome</keyword>
<dbReference type="Pfam" id="PF06081">
    <property type="entry name" value="ArAE_1"/>
    <property type="match status" value="1"/>
</dbReference>
<name>A0ABS2PM56_9STRE</name>
<evidence type="ECO:0000256" key="6">
    <source>
        <dbReference type="SAM" id="Phobius"/>
    </source>
</evidence>
<accession>A0ABS2PM56</accession>
<dbReference type="Gene3D" id="1.20.120.940">
    <property type="entry name" value="Putative aromatic acid exporter, C-terminal domain"/>
    <property type="match status" value="1"/>
</dbReference>
<feature type="transmembrane region" description="Helical" evidence="6">
    <location>
        <begin position="123"/>
        <end position="141"/>
    </location>
</feature>
<feature type="transmembrane region" description="Helical" evidence="6">
    <location>
        <begin position="93"/>
        <end position="111"/>
    </location>
</feature>
<evidence type="ECO:0000256" key="1">
    <source>
        <dbReference type="ARBA" id="ARBA00004651"/>
    </source>
</evidence>
<feature type="transmembrane region" description="Helical" evidence="6">
    <location>
        <begin position="56"/>
        <end position="86"/>
    </location>
</feature>
<comment type="subcellular location">
    <subcellularLocation>
        <location evidence="1">Cell membrane</location>
        <topology evidence="1">Multi-pass membrane protein</topology>
    </subcellularLocation>
</comment>
<reference evidence="8 9" key="1">
    <citation type="submission" date="2021-01" db="EMBL/GenBank/DDBJ databases">
        <title>Genomic Encyclopedia of Type Strains, Phase IV (KMG-IV): sequencing the most valuable type-strain genomes for metagenomic binning, comparative biology and taxonomic classification.</title>
        <authorList>
            <person name="Goeker M."/>
        </authorList>
    </citation>
    <scope>NUCLEOTIDE SEQUENCE [LARGE SCALE GENOMIC DNA]</scope>
    <source>
        <strain evidence="8 9">DSM 27513</strain>
    </source>
</reference>
<protein>
    <submittedName>
        <fullName evidence="8">Uncharacterized membrane protein YgaE (UPF0421/DUF939 family)</fullName>
    </submittedName>
</protein>
<keyword evidence="3 6" id="KW-0812">Transmembrane</keyword>
<dbReference type="InterPro" id="IPR021062">
    <property type="entry name" value="ArAE_1_C"/>
</dbReference>
<dbReference type="PANTHER" id="PTHR40064:SF1">
    <property type="entry name" value="MEMBRANE PROTEIN"/>
    <property type="match status" value="1"/>
</dbReference>
<dbReference type="Proteomes" id="UP000809081">
    <property type="component" value="Unassembled WGS sequence"/>
</dbReference>
<comment type="caution">
    <text evidence="8">The sequence shown here is derived from an EMBL/GenBank/DDBJ whole genome shotgun (WGS) entry which is preliminary data.</text>
</comment>
<evidence type="ECO:0000256" key="5">
    <source>
        <dbReference type="ARBA" id="ARBA00023136"/>
    </source>
</evidence>
<dbReference type="EMBL" id="JAFBEI010000026">
    <property type="protein sequence ID" value="MBM7636513.1"/>
    <property type="molecule type" value="Genomic_DNA"/>
</dbReference>
<keyword evidence="5 6" id="KW-0472">Membrane</keyword>
<keyword evidence="2" id="KW-1003">Cell membrane</keyword>
<dbReference type="RefSeq" id="WP_205017387.1">
    <property type="nucleotide sequence ID" value="NZ_JAFBEI010000026.1"/>
</dbReference>
<dbReference type="InterPro" id="IPR038323">
    <property type="entry name" value="ArAE_1_C_sf"/>
</dbReference>
<evidence type="ECO:0000313" key="8">
    <source>
        <dbReference type="EMBL" id="MBM7636513.1"/>
    </source>
</evidence>
<dbReference type="InterPro" id="IPR052984">
    <property type="entry name" value="UPF0421"/>
</dbReference>
<dbReference type="InterPro" id="IPR010343">
    <property type="entry name" value="ArAE_1"/>
</dbReference>
<evidence type="ECO:0000313" key="9">
    <source>
        <dbReference type="Proteomes" id="UP000809081"/>
    </source>
</evidence>
<sequence>MSLFQRTIKLLVATVGAIALSDFLGLSYASSAGIIAILSVLDTRKSSLTIAWQRLLSALLALTISCLFYWFFGFHLLSFALYLIFFVPLSYRFQLQVGIAPITVLVLHLLAEKTLSLSIVGNELALFFIGAGLALFVNIYMPSRQAEVDRYHQLVEEQLKLILLKFQDFLERGNGENEAQLILELEEILKNAISLVYLEQGNQLFQSTNYQIHYFEMRQNQNRILKRMARSVRSLSVSSEEAQILAVLFSETASQLSQQNPALGLLEHIEQTLDLYRKRPLPKTREEFEYRALLFELLGDLEDFIQLKVTFYQSYQDGVAKT</sequence>
<evidence type="ECO:0000256" key="4">
    <source>
        <dbReference type="ARBA" id="ARBA00022989"/>
    </source>
</evidence>
<dbReference type="PANTHER" id="PTHR40064">
    <property type="entry name" value="MEMBRANE PROTEIN-RELATED"/>
    <property type="match status" value="1"/>
</dbReference>
<organism evidence="8 9">
    <name type="scientific">Streptococcus saliviloxodontae</name>
    <dbReference type="NCBI Taxonomy" id="1349416"/>
    <lineage>
        <taxon>Bacteria</taxon>
        <taxon>Bacillati</taxon>
        <taxon>Bacillota</taxon>
        <taxon>Bacilli</taxon>
        <taxon>Lactobacillales</taxon>
        <taxon>Streptococcaceae</taxon>
        <taxon>Streptococcus</taxon>
    </lineage>
</organism>
<evidence type="ECO:0000256" key="2">
    <source>
        <dbReference type="ARBA" id="ARBA00022475"/>
    </source>
</evidence>
<feature type="domain" description="Putative aromatic acid exporter C-terminal" evidence="7">
    <location>
        <begin position="147"/>
        <end position="308"/>
    </location>
</feature>
<keyword evidence="4 6" id="KW-1133">Transmembrane helix</keyword>
<evidence type="ECO:0000259" key="7">
    <source>
        <dbReference type="Pfam" id="PF11728"/>
    </source>
</evidence>
<evidence type="ECO:0000256" key="3">
    <source>
        <dbReference type="ARBA" id="ARBA00022692"/>
    </source>
</evidence>
<proteinExistence type="predicted"/>
<gene>
    <name evidence="8" type="ORF">JOC31_001337</name>
</gene>